<dbReference type="PATRIC" id="fig|693216.3.peg.1131"/>
<proteinExistence type="predicted"/>
<evidence type="ECO:0008006" key="5">
    <source>
        <dbReference type="Google" id="ProtNLM"/>
    </source>
</evidence>
<protein>
    <recommendedName>
        <fullName evidence="5">SGNH hydrolase-type esterase domain-containing protein</fullName>
    </recommendedName>
</protein>
<dbReference type="HOGENOM" id="CLU_377166_0_0_6"/>
<keyword evidence="3" id="KW-0378">Hydrolase</keyword>
<feature type="domain" description="Tail spike TSP1/Gp66 N-terminal" evidence="2">
    <location>
        <begin position="75"/>
        <end position="131"/>
    </location>
</feature>
<dbReference type="PANTHER" id="PTHR30383">
    <property type="entry name" value="THIOESTERASE 1/PROTEASE 1/LYSOPHOSPHOLIPASE L1"/>
    <property type="match status" value="1"/>
</dbReference>
<dbReference type="InterPro" id="IPR036514">
    <property type="entry name" value="SGNH_hydro_sf"/>
</dbReference>
<reference evidence="3 4" key="1">
    <citation type="journal article" date="2010" name="J. Bacteriol.">
        <title>Complete Genome Sequence of Cronobacter turicensis LMG 23827, a foodborne pathogen causing deaths in neonates.</title>
        <authorList>
            <person name="Stephan R."/>
            <person name="Lehner A."/>
            <person name="Tischler P."/>
            <person name="Rattei T."/>
        </authorList>
    </citation>
    <scope>NUCLEOTIDE SEQUENCE [LARGE SCALE GENOMIC DNA]</scope>
    <source>
        <strain evidence="4">DSM 18703 / CCUG 55852 / LMG 23827 / z3032</strain>
    </source>
</reference>
<dbReference type="AlphaFoldDB" id="C9XYI7"/>
<dbReference type="KEGG" id="ctu:CTU_11920"/>
<dbReference type="InterPro" id="IPR051532">
    <property type="entry name" value="Ester_Hydrolysis_Enzymes"/>
</dbReference>
<evidence type="ECO:0000313" key="4">
    <source>
        <dbReference type="Proteomes" id="UP000002069"/>
    </source>
</evidence>
<dbReference type="EMBL" id="FN543093">
    <property type="protein sequence ID" value="CBA28988.1"/>
    <property type="molecule type" value="Genomic_DNA"/>
</dbReference>
<sequence>MANSYLNIPVPNPTNNPVPSADIRDHVFGGAKIDEFVTSLLNTYVDRFGNEHYTVEGLRWLAQQAMAAFGYVPVGTFQAGATLTLPNQIIKDETDGEYYRWDGSFDKSVPAGSTPSSTGGTGTGKWLAIGDASLRQGLASEDGTDLISKGNQTLTDYLNDLFDRLTTAENRLSSNYYKERNVKNLGVANKKLKSLESLTIVCVGDSITAGYDQTSSDKIPADNGDWATHAPIQYPSQLQSVLSGLTGAAVTVINRGYSGDTAKLSYNRWTTNPNANVAHIMIGLNDSDGVAGATFDEYSNYLEMMIRRYIDWGCGVVLHTPTAKQFDNVNQPSNFFGQYAMSLANLYGCPVFNAHEVNQHSLYAGVYSDATHFNAAGYARLGDAVAAFIMAGGWVGQHRNINSLTSIHSGRSGEGIGFFSVGASLSTNLAGAYLTTGTVGLFPASKAASMCFSFYLDADVANAYVIGDITDAVVIMSDTYGKGDGVISRLTTKALQNRNVFETTRTTIQAGRTSTGRNSLVGAYVGRGWKNFVVQYNGNQSAEHFLQGIIIEPVKASEATQTNANSFRKAFDEVYVMQVPQYSLSSAANIPTAVTLTGDYFLPLPDGLYPYVGVSGNYFDSAPVRVTITTFGSSDATANPNGVTELLLSRQVGTTTLKIDKIYGSSANSITPTAAGIGSSAYTENVTTPTGVSKTTFPSTTQQGWLWLTFASTATAYYRIEVRCASKGGQGTWLA</sequence>
<accession>C9XYI7</accession>
<dbReference type="Gene3D" id="2.10.10.80">
    <property type="match status" value="1"/>
</dbReference>
<dbReference type="Pfam" id="PF18668">
    <property type="entry name" value="Tail_spike_N"/>
    <property type="match status" value="1"/>
</dbReference>
<dbReference type="Proteomes" id="UP000002069">
    <property type="component" value="Chromosome"/>
</dbReference>
<gene>
    <name evidence="3" type="ordered locus">Ctu_11920</name>
</gene>
<dbReference type="GO" id="GO:0016798">
    <property type="term" value="F:hydrolase activity, acting on glycosyl bonds"/>
    <property type="evidence" value="ECO:0007669"/>
    <property type="project" value="UniProtKB-KW"/>
</dbReference>
<reference evidence="4" key="2">
    <citation type="journal article" date="2011" name="J. Bacteriol.">
        <title>Complete genome sequence of Cronobacter turicensis LMG 23827, a food-borne pathogen causing deaths in neonates.</title>
        <authorList>
            <person name="Stephan R."/>
            <person name="Lehner A."/>
            <person name="Tischler P."/>
            <person name="Rattei T."/>
        </authorList>
    </citation>
    <scope>NUCLEOTIDE SEQUENCE [LARGE SCALE GENOMIC DNA]</scope>
    <source>
        <strain evidence="4">DSM 18703 / CCUG 55852 / LMG 23827 / z3032</strain>
    </source>
</reference>
<dbReference type="SUPFAM" id="SSF52266">
    <property type="entry name" value="SGNH hydrolase"/>
    <property type="match status" value="1"/>
</dbReference>
<evidence type="ECO:0000313" key="3">
    <source>
        <dbReference type="EMBL" id="CBA28988.1"/>
    </source>
</evidence>
<organism evidence="3 4">
    <name type="scientific">Cronobacter turicensis (strain DSM 18703 / CCUG 55852 / LMG 23827 / z3032)</name>
    <dbReference type="NCBI Taxonomy" id="693216"/>
    <lineage>
        <taxon>Bacteria</taxon>
        <taxon>Pseudomonadati</taxon>
        <taxon>Pseudomonadota</taxon>
        <taxon>Gammaproteobacteria</taxon>
        <taxon>Enterobacterales</taxon>
        <taxon>Enterobacteriaceae</taxon>
        <taxon>Cronobacter</taxon>
    </lineage>
</organism>
<name>C9XYI7_CROTZ</name>
<evidence type="ECO:0000259" key="2">
    <source>
        <dbReference type="Pfam" id="PF18668"/>
    </source>
</evidence>
<dbReference type="CDD" id="cd00229">
    <property type="entry name" value="SGNH_hydrolase"/>
    <property type="match status" value="1"/>
</dbReference>
<dbReference type="InterPro" id="IPR013830">
    <property type="entry name" value="SGNH_hydro"/>
</dbReference>
<dbReference type="Pfam" id="PF13472">
    <property type="entry name" value="Lipase_GDSL_2"/>
    <property type="match status" value="1"/>
</dbReference>
<feature type="domain" description="SGNH hydrolase-type esterase" evidence="1">
    <location>
        <begin position="202"/>
        <end position="380"/>
    </location>
</feature>
<keyword evidence="4" id="KW-1185">Reference proteome</keyword>
<keyword evidence="3" id="KW-0326">Glycosidase</keyword>
<dbReference type="GO" id="GO:0004622">
    <property type="term" value="F:phosphatidylcholine lysophospholipase activity"/>
    <property type="evidence" value="ECO:0007669"/>
    <property type="project" value="TreeGrafter"/>
</dbReference>
<evidence type="ECO:0000259" key="1">
    <source>
        <dbReference type="Pfam" id="PF13472"/>
    </source>
</evidence>
<dbReference type="PANTHER" id="PTHR30383:SF26">
    <property type="entry name" value="SGNH HYDROLASE-TYPE ESTERASE DOMAIN-CONTAINING PROTEIN"/>
    <property type="match status" value="1"/>
</dbReference>
<dbReference type="InterPro" id="IPR040775">
    <property type="entry name" value="Tail_spike_N"/>
</dbReference>
<dbReference type="Gene3D" id="3.40.50.1110">
    <property type="entry name" value="SGNH hydrolase"/>
    <property type="match status" value="1"/>
</dbReference>